<dbReference type="HOGENOM" id="CLU_147397_0_1_0"/>
<dbReference type="KEGG" id="aco:Amico_0181"/>
<dbReference type="InterPro" id="IPR011051">
    <property type="entry name" value="RmlC_Cupin_sf"/>
</dbReference>
<dbReference type="STRING" id="572547.Amico_0181"/>
<organism evidence="2 3">
    <name type="scientific">Aminobacterium colombiense (strain DSM 12261 / ALA-1)</name>
    <dbReference type="NCBI Taxonomy" id="572547"/>
    <lineage>
        <taxon>Bacteria</taxon>
        <taxon>Thermotogati</taxon>
        <taxon>Synergistota</taxon>
        <taxon>Synergistia</taxon>
        <taxon>Synergistales</taxon>
        <taxon>Aminobacteriaceae</taxon>
        <taxon>Aminobacterium</taxon>
    </lineage>
</organism>
<name>D5ECP6_AMICL</name>
<dbReference type="RefSeq" id="WP_013047594.1">
    <property type="nucleotide sequence ID" value="NC_014011.1"/>
</dbReference>
<sequence length="108" mass="12573">MIENGNLYNRAARFLDKEITETLISQGAVRIERIISTGQCSPNNFWYDQAENEWVCVLQGEGVIEWQNGSRNILKPGDWVFVPPHEKHRVHSTTSKPPCIWLAFFWQK</sequence>
<gene>
    <name evidence="2" type="ordered locus">Amico_0181</name>
</gene>
<dbReference type="eggNOG" id="COG1917">
    <property type="taxonomic scope" value="Bacteria"/>
</dbReference>
<dbReference type="Gene3D" id="2.60.120.10">
    <property type="entry name" value="Jelly Rolls"/>
    <property type="match status" value="1"/>
</dbReference>
<proteinExistence type="predicted"/>
<dbReference type="EMBL" id="CP001997">
    <property type="protein sequence ID" value="ADE56328.1"/>
    <property type="molecule type" value="Genomic_DNA"/>
</dbReference>
<protein>
    <submittedName>
        <fullName evidence="2">Cupin 2 conserved barrel domain protein</fullName>
    </submittedName>
</protein>
<reference evidence="2 3" key="1">
    <citation type="journal article" date="2010" name="Stand. Genomic Sci.">
        <title>Complete genome sequence of Aminobacterium colombiense type strain (ALA-1).</title>
        <authorList>
            <person name="Chertkov O."/>
            <person name="Sikorski J."/>
            <person name="Brambilla E."/>
            <person name="Lapidus A."/>
            <person name="Copeland A."/>
            <person name="Glavina Del Rio T."/>
            <person name="Nolan M."/>
            <person name="Lucas S."/>
            <person name="Tice H."/>
            <person name="Cheng J.F."/>
            <person name="Han C."/>
            <person name="Detter J.C."/>
            <person name="Bruce D."/>
            <person name="Tapia R."/>
            <person name="Goodwin L."/>
            <person name="Pitluck S."/>
            <person name="Liolios K."/>
            <person name="Ivanova N."/>
            <person name="Mavromatis K."/>
            <person name="Ovchinnikova G."/>
            <person name="Pati A."/>
            <person name="Chen A."/>
            <person name="Palaniappan K."/>
            <person name="Land M."/>
            <person name="Hauser L."/>
            <person name="Chang Y.J."/>
            <person name="Jeffries C.D."/>
            <person name="Spring S."/>
            <person name="Rohde M."/>
            <person name="Goker M."/>
            <person name="Bristow J."/>
            <person name="Eisen J.A."/>
            <person name="Markowitz V."/>
            <person name="Hugenholtz P."/>
            <person name="Kyrpides N.C."/>
            <person name="Klenk H.P."/>
        </authorList>
    </citation>
    <scope>NUCLEOTIDE SEQUENCE [LARGE SCALE GENOMIC DNA]</scope>
    <source>
        <strain evidence="3">DSM 12261 / ALA-1</strain>
    </source>
</reference>
<evidence type="ECO:0000313" key="2">
    <source>
        <dbReference type="EMBL" id="ADE56328.1"/>
    </source>
</evidence>
<dbReference type="Pfam" id="PF07883">
    <property type="entry name" value="Cupin_2"/>
    <property type="match status" value="1"/>
</dbReference>
<dbReference type="CDD" id="cd06981">
    <property type="entry name" value="cupin_reut_a1446"/>
    <property type="match status" value="1"/>
</dbReference>
<keyword evidence="3" id="KW-1185">Reference proteome</keyword>
<dbReference type="InterPro" id="IPR013096">
    <property type="entry name" value="Cupin_2"/>
</dbReference>
<dbReference type="SUPFAM" id="SSF51182">
    <property type="entry name" value="RmlC-like cupins"/>
    <property type="match status" value="1"/>
</dbReference>
<dbReference type="InterPro" id="IPR014710">
    <property type="entry name" value="RmlC-like_jellyroll"/>
</dbReference>
<evidence type="ECO:0000259" key="1">
    <source>
        <dbReference type="Pfam" id="PF07883"/>
    </source>
</evidence>
<accession>D5ECP6</accession>
<dbReference type="Proteomes" id="UP000002366">
    <property type="component" value="Chromosome"/>
</dbReference>
<dbReference type="AlphaFoldDB" id="D5ECP6"/>
<feature type="domain" description="Cupin type-2" evidence="1">
    <location>
        <begin position="48"/>
        <end position="104"/>
    </location>
</feature>
<dbReference type="OrthoDB" id="9798585at2"/>
<evidence type="ECO:0000313" key="3">
    <source>
        <dbReference type="Proteomes" id="UP000002366"/>
    </source>
</evidence>